<evidence type="ECO:0000256" key="15">
    <source>
        <dbReference type="ARBA" id="ARBA00022777"/>
    </source>
</evidence>
<dbReference type="Gene3D" id="1.10.238.10">
    <property type="entry name" value="EF-hand"/>
    <property type="match status" value="2"/>
</dbReference>
<dbReference type="PROSITE" id="PS50011">
    <property type="entry name" value="PROTEIN_KINASE_DOM"/>
    <property type="match status" value="1"/>
</dbReference>
<organism evidence="29">
    <name type="scientific">Cladocopium goreaui</name>
    <dbReference type="NCBI Taxonomy" id="2562237"/>
    <lineage>
        <taxon>Eukaryota</taxon>
        <taxon>Sar</taxon>
        <taxon>Alveolata</taxon>
        <taxon>Dinophyceae</taxon>
        <taxon>Suessiales</taxon>
        <taxon>Symbiodiniaceae</taxon>
        <taxon>Cladocopium</taxon>
    </lineage>
</organism>
<feature type="domain" description="EF-hand" evidence="28">
    <location>
        <begin position="755"/>
        <end position="790"/>
    </location>
</feature>
<dbReference type="Pfam" id="PF13202">
    <property type="entry name" value="EF-hand_5"/>
    <property type="match status" value="2"/>
</dbReference>
<evidence type="ECO:0000256" key="18">
    <source>
        <dbReference type="ARBA" id="ARBA00022842"/>
    </source>
</evidence>
<evidence type="ECO:0000256" key="24">
    <source>
        <dbReference type="ARBA" id="ARBA00048679"/>
    </source>
</evidence>
<dbReference type="GO" id="GO:0016020">
    <property type="term" value="C:membrane"/>
    <property type="evidence" value="ECO:0007669"/>
    <property type="project" value="InterPro"/>
</dbReference>
<accession>A0A9P1D2R1</accession>
<dbReference type="InterPro" id="IPR000719">
    <property type="entry name" value="Prot_kinase_dom"/>
</dbReference>
<evidence type="ECO:0000256" key="25">
    <source>
        <dbReference type="PROSITE-ProRule" id="PRU10141"/>
    </source>
</evidence>
<dbReference type="SUPFAM" id="SSF56112">
    <property type="entry name" value="Protein kinase-like (PK-like)"/>
    <property type="match status" value="1"/>
</dbReference>
<evidence type="ECO:0000256" key="7">
    <source>
        <dbReference type="ARBA" id="ARBA00012513"/>
    </source>
</evidence>
<dbReference type="Gene3D" id="1.10.510.10">
    <property type="entry name" value="Transferase(Phosphotransferase) domain 1"/>
    <property type="match status" value="1"/>
</dbReference>
<feature type="binding site" evidence="25">
    <location>
        <position position="400"/>
    </location>
    <ligand>
        <name>ATP</name>
        <dbReference type="ChEBI" id="CHEBI:30616"/>
    </ligand>
</feature>
<evidence type="ECO:0000256" key="23">
    <source>
        <dbReference type="ARBA" id="ARBA00047899"/>
    </source>
</evidence>
<dbReference type="Pfam" id="PF21436">
    <property type="entry name" value="STT3-PglB_core"/>
    <property type="match status" value="1"/>
</dbReference>
<dbReference type="InterPro" id="IPR002048">
    <property type="entry name" value="EF_hand_dom"/>
</dbReference>
<keyword evidence="11 26" id="KW-0812">Transmembrane</keyword>
<evidence type="ECO:0000256" key="20">
    <source>
        <dbReference type="ARBA" id="ARBA00023136"/>
    </source>
</evidence>
<keyword evidence="15 31" id="KW-0418">Kinase</keyword>
<comment type="cofactor">
    <cofactor evidence="2">
        <name>Mg(2+)</name>
        <dbReference type="ChEBI" id="CHEBI:18420"/>
    </cofactor>
</comment>
<keyword evidence="14 25" id="KW-0547">Nucleotide-binding</keyword>
<dbReference type="FunFam" id="3.40.50.12610:FF:000003">
    <property type="entry name" value="Oligosaccharyl transferase-like protein"/>
    <property type="match status" value="1"/>
</dbReference>
<evidence type="ECO:0000313" key="31">
    <source>
        <dbReference type="EMBL" id="CAL4788198.1"/>
    </source>
</evidence>
<keyword evidence="9" id="KW-0328">Glycosyltransferase</keyword>
<feature type="transmembrane region" description="Helical" evidence="26">
    <location>
        <begin position="33"/>
        <end position="52"/>
    </location>
</feature>
<dbReference type="AlphaFoldDB" id="A0A9P1D2R1"/>
<keyword evidence="10" id="KW-0808">Transferase</keyword>
<reference evidence="30" key="2">
    <citation type="submission" date="2024-04" db="EMBL/GenBank/DDBJ databases">
        <authorList>
            <person name="Chen Y."/>
            <person name="Shah S."/>
            <person name="Dougan E. K."/>
            <person name="Thang M."/>
            <person name="Chan C."/>
        </authorList>
    </citation>
    <scope>NUCLEOTIDE SEQUENCE [LARGE SCALE GENOMIC DNA]</scope>
</reference>
<comment type="cofactor">
    <cofactor evidence="1">
        <name>Mn(2+)</name>
        <dbReference type="ChEBI" id="CHEBI:29035"/>
    </cofactor>
</comment>
<proteinExistence type="inferred from homology"/>
<dbReference type="InterPro" id="IPR048999">
    <property type="entry name" value="STT3-PglB_core"/>
</dbReference>
<comment type="caution">
    <text evidence="29">The sequence shown here is derived from an EMBL/GenBank/DDBJ whole genome shotgun (WGS) entry which is preliminary data.</text>
</comment>
<keyword evidence="12" id="KW-0479">Metal-binding</keyword>
<reference evidence="29" key="1">
    <citation type="submission" date="2022-10" db="EMBL/GenBank/DDBJ databases">
        <authorList>
            <person name="Chen Y."/>
            <person name="Dougan E. K."/>
            <person name="Chan C."/>
            <person name="Rhodes N."/>
            <person name="Thang M."/>
        </authorList>
    </citation>
    <scope>NUCLEOTIDE SEQUENCE</scope>
</reference>
<evidence type="ECO:0000256" key="10">
    <source>
        <dbReference type="ARBA" id="ARBA00022679"/>
    </source>
</evidence>
<dbReference type="FunFam" id="1.10.510.10:FF:000571">
    <property type="entry name" value="Maternal embryonic leucine zipper kinase"/>
    <property type="match status" value="1"/>
</dbReference>
<evidence type="ECO:0000256" key="9">
    <source>
        <dbReference type="ARBA" id="ARBA00022676"/>
    </source>
</evidence>
<evidence type="ECO:0000256" key="2">
    <source>
        <dbReference type="ARBA" id="ARBA00001946"/>
    </source>
</evidence>
<evidence type="ECO:0000256" key="5">
    <source>
        <dbReference type="ARBA" id="ARBA00010810"/>
    </source>
</evidence>
<dbReference type="EMBL" id="CAMXCT020002856">
    <property type="protein sequence ID" value="CAL1154261.1"/>
    <property type="molecule type" value="Genomic_DNA"/>
</dbReference>
<dbReference type="FunFam" id="3.30.200.20:FF:000315">
    <property type="entry name" value="Calcium-dependent protein kinase 3"/>
    <property type="match status" value="1"/>
</dbReference>
<comment type="subunit">
    <text evidence="6">Monomer.</text>
</comment>
<evidence type="ECO:0000313" key="30">
    <source>
        <dbReference type="EMBL" id="CAL1154261.1"/>
    </source>
</evidence>
<evidence type="ECO:0000256" key="3">
    <source>
        <dbReference type="ARBA" id="ARBA00004127"/>
    </source>
</evidence>
<evidence type="ECO:0000259" key="27">
    <source>
        <dbReference type="PROSITE" id="PS50011"/>
    </source>
</evidence>
<dbReference type="EMBL" id="CAMXCT030002856">
    <property type="protein sequence ID" value="CAL4788198.1"/>
    <property type="molecule type" value="Genomic_DNA"/>
</dbReference>
<evidence type="ECO:0000313" key="29">
    <source>
        <dbReference type="EMBL" id="CAI4000886.1"/>
    </source>
</evidence>
<protein>
    <recommendedName>
        <fullName evidence="7">non-specific serine/threonine protein kinase</fullName>
        <ecNumber evidence="7">2.7.11.1</ecNumber>
    </recommendedName>
</protein>
<evidence type="ECO:0000256" key="11">
    <source>
        <dbReference type="ARBA" id="ARBA00022692"/>
    </source>
</evidence>
<sequence length="834" mass="94605">MQLKRFVKSQYFHFFPGTSLDDAKKFREEADSWLPVVLLRALFSVAFVIYMLNFSELRSEVPKYIAHCKSIGEGVASPTVMYAVRQRDGSNYIVDDYYKGYKWLEQNTPEDARVMAWWDYGYQITGIANRTSIADGNTWNHEHIATLGRTLTSDVKRAHNAIKHLADYVLVWGGGQRDDLGKSPHLARIGNSVFPDHCGDDDPKCMKFGFYANKVPTPMMEKSLLYKLVEHNNKEGVRVNEKLFKHVHTTKHGLLRIYEVQNVSQESKQWIADPKNRICDAPGSWYCVGQYPPALHKLISKRRNFAQIEDFNKKGEKSAYTRLIEKEKGDWEQLGELGFTSPERESLIKEGARCGDFLLFHHSGESFASTYSVVHKIGEGGFGKVFAATHRITGIMRAVKRLRKVPGRQELHKNELNALLGLDHPHIVKLLEYYDEEDYLYLVFELCEGLDLLETIRRSQTGRLNPLEASVVLRHMLKALQCCHAQYRGHYDIKPENFMFKRETNGDLAHANLKMVDLGLSSCFDMHRENRISGTTAYMAPEFWSGIYGPEGDVWSCGVVLFVMLTGTPLLDDISPATVKREILVRHLLRDRVEAAAAEYALSPSALDLLMQMLQHDRHARPTIKEALKHKFNNDGYDLEKALPAVERLQAVGILQMLPKLVRGVMAEPMLKRVARLIMVHVSEVSEATCLAFRMLDLHGYGELSISSLEDNVEICGNGAPSDLDSLFEAMDLNRDGYISYRAFLAVTLPEETRCNARILEVTFNILDADKDGVIGQTDLAKVFGHVPDSEVCNLTIREVTKEKAISWDTFLSLVAPELVVAKALLHHCLHLKD</sequence>
<keyword evidence="19 26" id="KW-1133">Transmembrane helix</keyword>
<dbReference type="InterPro" id="IPR003674">
    <property type="entry name" value="Oligo_trans_STT3"/>
</dbReference>
<keyword evidence="8" id="KW-0723">Serine/threonine-protein kinase</keyword>
<evidence type="ECO:0000256" key="17">
    <source>
        <dbReference type="ARBA" id="ARBA00022840"/>
    </source>
</evidence>
<evidence type="ECO:0000256" key="1">
    <source>
        <dbReference type="ARBA" id="ARBA00001936"/>
    </source>
</evidence>
<dbReference type="SUPFAM" id="SSF47473">
    <property type="entry name" value="EF-hand"/>
    <property type="match status" value="1"/>
</dbReference>
<comment type="catalytic activity">
    <reaction evidence="24">
        <text>L-seryl-[protein] + ATP = O-phospho-L-seryl-[protein] + ADP + H(+)</text>
        <dbReference type="Rhea" id="RHEA:17989"/>
        <dbReference type="Rhea" id="RHEA-COMP:9863"/>
        <dbReference type="Rhea" id="RHEA-COMP:11604"/>
        <dbReference type="ChEBI" id="CHEBI:15378"/>
        <dbReference type="ChEBI" id="CHEBI:29999"/>
        <dbReference type="ChEBI" id="CHEBI:30616"/>
        <dbReference type="ChEBI" id="CHEBI:83421"/>
        <dbReference type="ChEBI" id="CHEBI:456216"/>
        <dbReference type="EC" id="2.7.11.1"/>
    </reaction>
</comment>
<evidence type="ECO:0000256" key="22">
    <source>
        <dbReference type="ARBA" id="ARBA00024334"/>
    </source>
</evidence>
<dbReference type="InterPro" id="IPR018247">
    <property type="entry name" value="EF_Hand_1_Ca_BS"/>
</dbReference>
<dbReference type="InterPro" id="IPR017441">
    <property type="entry name" value="Protein_kinase_ATP_BS"/>
</dbReference>
<comment type="catalytic activity">
    <reaction evidence="23">
        <text>L-threonyl-[protein] + ATP = O-phospho-L-threonyl-[protein] + ADP + H(+)</text>
        <dbReference type="Rhea" id="RHEA:46608"/>
        <dbReference type="Rhea" id="RHEA-COMP:11060"/>
        <dbReference type="Rhea" id="RHEA-COMP:11605"/>
        <dbReference type="ChEBI" id="CHEBI:15378"/>
        <dbReference type="ChEBI" id="CHEBI:30013"/>
        <dbReference type="ChEBI" id="CHEBI:30616"/>
        <dbReference type="ChEBI" id="CHEBI:61977"/>
        <dbReference type="ChEBI" id="CHEBI:456216"/>
        <dbReference type="EC" id="2.7.11.1"/>
    </reaction>
</comment>
<keyword evidence="13" id="KW-0677">Repeat</keyword>
<evidence type="ECO:0000313" key="32">
    <source>
        <dbReference type="Proteomes" id="UP001152797"/>
    </source>
</evidence>
<dbReference type="PANTHER" id="PTHR13872:SF1">
    <property type="entry name" value="DOLICHYL-DIPHOSPHOOLIGOSACCHARIDE--PROTEIN GLYCOSYLTRANSFERASE SUBUNIT STT3B"/>
    <property type="match status" value="1"/>
</dbReference>
<dbReference type="OrthoDB" id="541276at2759"/>
<dbReference type="InterPro" id="IPR011009">
    <property type="entry name" value="Kinase-like_dom_sf"/>
</dbReference>
<evidence type="ECO:0000256" key="6">
    <source>
        <dbReference type="ARBA" id="ARBA00011245"/>
    </source>
</evidence>
<keyword evidence="17 25" id="KW-0067">ATP-binding</keyword>
<dbReference type="PROSITE" id="PS00018">
    <property type="entry name" value="EF_HAND_1"/>
    <property type="match status" value="1"/>
</dbReference>
<evidence type="ECO:0000256" key="21">
    <source>
        <dbReference type="ARBA" id="ARBA00023211"/>
    </source>
</evidence>
<evidence type="ECO:0000256" key="8">
    <source>
        <dbReference type="ARBA" id="ARBA00022527"/>
    </source>
</evidence>
<comment type="similarity">
    <text evidence="22">Belongs to the protein kinase superfamily. Ser/Thr protein kinase family. CDPK subfamily.</text>
</comment>
<evidence type="ECO:0000256" key="4">
    <source>
        <dbReference type="ARBA" id="ARBA00004922"/>
    </source>
</evidence>
<feature type="domain" description="Protein kinase" evidence="27">
    <location>
        <begin position="371"/>
        <end position="633"/>
    </location>
</feature>
<keyword evidence="18" id="KW-0460">Magnesium</keyword>
<comment type="subcellular location">
    <subcellularLocation>
        <location evidence="3">Endomembrane system</location>
        <topology evidence="3">Multi-pass membrane protein</topology>
    </subcellularLocation>
</comment>
<evidence type="ECO:0000256" key="16">
    <source>
        <dbReference type="ARBA" id="ARBA00022837"/>
    </source>
</evidence>
<gene>
    <name evidence="29" type="ORF">C1SCF055_LOCUS26973</name>
</gene>
<dbReference type="Gene3D" id="3.40.50.12610">
    <property type="match status" value="1"/>
</dbReference>
<dbReference type="SMART" id="SM00220">
    <property type="entry name" value="S_TKc"/>
    <property type="match status" value="1"/>
</dbReference>
<dbReference type="GO" id="GO:0004674">
    <property type="term" value="F:protein serine/threonine kinase activity"/>
    <property type="evidence" value="ECO:0007669"/>
    <property type="project" value="UniProtKB-KW"/>
</dbReference>
<keyword evidence="21" id="KW-0464">Manganese</keyword>
<dbReference type="SMART" id="SM00054">
    <property type="entry name" value="EFh"/>
    <property type="match status" value="2"/>
</dbReference>
<dbReference type="GO" id="GO:0012505">
    <property type="term" value="C:endomembrane system"/>
    <property type="evidence" value="ECO:0007669"/>
    <property type="project" value="UniProtKB-SubCell"/>
</dbReference>
<dbReference type="EMBL" id="CAMXCT010002856">
    <property type="protein sequence ID" value="CAI4000886.1"/>
    <property type="molecule type" value="Genomic_DNA"/>
</dbReference>
<dbReference type="Pfam" id="PF00069">
    <property type="entry name" value="Pkinase"/>
    <property type="match status" value="1"/>
</dbReference>
<evidence type="ECO:0000256" key="26">
    <source>
        <dbReference type="SAM" id="Phobius"/>
    </source>
</evidence>
<dbReference type="GO" id="GO:0005524">
    <property type="term" value="F:ATP binding"/>
    <property type="evidence" value="ECO:0007669"/>
    <property type="project" value="UniProtKB-UniRule"/>
</dbReference>
<comment type="similarity">
    <text evidence="5">Belongs to the STT3 family.</text>
</comment>
<evidence type="ECO:0000256" key="14">
    <source>
        <dbReference type="ARBA" id="ARBA00022741"/>
    </source>
</evidence>
<dbReference type="PROSITE" id="PS00107">
    <property type="entry name" value="PROTEIN_KINASE_ATP"/>
    <property type="match status" value="1"/>
</dbReference>
<name>A0A9P1D2R1_9DINO</name>
<dbReference type="PANTHER" id="PTHR13872">
    <property type="entry name" value="DOLICHYL-DIPHOSPHOOLIGOSACCHARIDE--PROTEIN GLYCOSYLTRANSFERASE SUBUNIT"/>
    <property type="match status" value="1"/>
</dbReference>
<comment type="pathway">
    <text evidence="4">Protein modification; protein glycosylation.</text>
</comment>
<keyword evidence="20 26" id="KW-0472">Membrane</keyword>
<keyword evidence="16" id="KW-0106">Calcium</keyword>
<keyword evidence="32" id="KW-1185">Reference proteome</keyword>
<dbReference type="EC" id="2.7.11.1" evidence="7"/>
<feature type="domain" description="EF-hand" evidence="28">
    <location>
        <begin position="719"/>
        <end position="754"/>
    </location>
</feature>
<dbReference type="GO" id="GO:0005509">
    <property type="term" value="F:calcium ion binding"/>
    <property type="evidence" value="ECO:0007669"/>
    <property type="project" value="InterPro"/>
</dbReference>
<dbReference type="PROSITE" id="PS50222">
    <property type="entry name" value="EF_HAND_2"/>
    <property type="match status" value="2"/>
</dbReference>
<evidence type="ECO:0000256" key="19">
    <source>
        <dbReference type="ARBA" id="ARBA00022989"/>
    </source>
</evidence>
<dbReference type="InterPro" id="IPR011992">
    <property type="entry name" value="EF-hand-dom_pair"/>
</dbReference>
<evidence type="ECO:0000259" key="28">
    <source>
        <dbReference type="PROSITE" id="PS50222"/>
    </source>
</evidence>
<dbReference type="Proteomes" id="UP001152797">
    <property type="component" value="Unassembled WGS sequence"/>
</dbReference>
<evidence type="ECO:0000256" key="13">
    <source>
        <dbReference type="ARBA" id="ARBA00022737"/>
    </source>
</evidence>
<evidence type="ECO:0000256" key="12">
    <source>
        <dbReference type="ARBA" id="ARBA00022723"/>
    </source>
</evidence>
<dbReference type="GO" id="GO:0004576">
    <property type="term" value="F:oligosaccharyl transferase activity"/>
    <property type="evidence" value="ECO:0007669"/>
    <property type="project" value="InterPro"/>
</dbReference>